<proteinExistence type="predicted"/>
<dbReference type="EMBL" id="KZ613956">
    <property type="protein sequence ID" value="PMD33416.1"/>
    <property type="molecule type" value="Genomic_DNA"/>
</dbReference>
<organism evidence="1 2">
    <name type="scientific">Hyaloscypha variabilis (strain UAMH 11265 / GT02V1 / F)</name>
    <name type="common">Meliniomyces variabilis</name>
    <dbReference type="NCBI Taxonomy" id="1149755"/>
    <lineage>
        <taxon>Eukaryota</taxon>
        <taxon>Fungi</taxon>
        <taxon>Dikarya</taxon>
        <taxon>Ascomycota</taxon>
        <taxon>Pezizomycotina</taxon>
        <taxon>Leotiomycetes</taxon>
        <taxon>Helotiales</taxon>
        <taxon>Hyaloscyphaceae</taxon>
        <taxon>Hyaloscypha</taxon>
        <taxon>Hyaloscypha variabilis</taxon>
    </lineage>
</organism>
<reference evidence="1 2" key="1">
    <citation type="submission" date="2016-04" db="EMBL/GenBank/DDBJ databases">
        <title>A degradative enzymes factory behind the ericoid mycorrhizal symbiosis.</title>
        <authorList>
            <consortium name="DOE Joint Genome Institute"/>
            <person name="Martino E."/>
            <person name="Morin E."/>
            <person name="Grelet G."/>
            <person name="Kuo A."/>
            <person name="Kohler A."/>
            <person name="Daghino S."/>
            <person name="Barry K."/>
            <person name="Choi C."/>
            <person name="Cichocki N."/>
            <person name="Clum A."/>
            <person name="Copeland A."/>
            <person name="Hainaut M."/>
            <person name="Haridas S."/>
            <person name="Labutti K."/>
            <person name="Lindquist E."/>
            <person name="Lipzen A."/>
            <person name="Khouja H.-R."/>
            <person name="Murat C."/>
            <person name="Ohm R."/>
            <person name="Olson A."/>
            <person name="Spatafora J."/>
            <person name="Veneault-Fourrey C."/>
            <person name="Henrissat B."/>
            <person name="Grigoriev I."/>
            <person name="Martin F."/>
            <person name="Perotto S."/>
        </authorList>
    </citation>
    <scope>NUCLEOTIDE SEQUENCE [LARGE SCALE GENOMIC DNA]</scope>
    <source>
        <strain evidence="1 2">F</strain>
    </source>
</reference>
<name>A0A2J6R4G6_HYAVF</name>
<protein>
    <submittedName>
        <fullName evidence="1">Uncharacterized protein</fullName>
    </submittedName>
</protein>
<evidence type="ECO:0000313" key="1">
    <source>
        <dbReference type="EMBL" id="PMD33416.1"/>
    </source>
</evidence>
<sequence length="681" mass="73317">MSPSCEPTITELPVYEVLSTGIGESDAKKLAGALKIPTEKLRLQDGIALFIDSANYLAIPTVAVTEPEIVGTHLKATKNHNPEIPIEVRAIDYEALCRISPHCPKEALKRTSAAFESVELTPAHAIPVVGHTVFKTVSKTGDESVPASTKTNIDTHVTYRFTLDGYLLVGPGAQVQVSYDPEGNITRLLHSTRTLKKGPSVKIVSTDAVRNRFSRFLPDDAEVNIRLIYWAPPLRSGVCSSSIWSPSTILPWYAVTIRRQVLNPNTKASQKRTSRVHLIPATNDSRFIPSVILTASTPERSLVEAHASVTGGTPPYTYLWAGSNPGASSCTADSVRYVPLSRDFRTVLRNLSLERTDNVSVTVVDANGVLAQAGQAIQVTAQPAPQTHSSVTYGCKSPNDPGPSPVDGSYAPERIAWQKAMGAPGHGGGSERFCWLGDSSWPGDYIEPVPAGTLEANPWINGDADYLNWGINSTNIMLYNGDGWPYGVTEMYPGATPAEYNAAGGASLMAPGSSGDVQIGSQSYTVNYSGSWGTPNPNDNLQWLATYACQVLEDDDSNPNPWDRWGSAFNGLHSLLGFETEASDNGVGFMTDFPDNILGASSSPQTIVQGWLNAAISNQMGTPAAMGPIHNVTLFGGLFKFGISNYEDYYWGKGTLGPNISQAEINGWWYVQGTDAVQEFP</sequence>
<dbReference type="Proteomes" id="UP000235786">
    <property type="component" value="Unassembled WGS sequence"/>
</dbReference>
<dbReference type="InterPro" id="IPR045926">
    <property type="entry name" value="DUF6345"/>
</dbReference>
<keyword evidence="2" id="KW-1185">Reference proteome</keyword>
<gene>
    <name evidence="1" type="ORF">L207DRAFT_518185</name>
</gene>
<accession>A0A2J6R4G6</accession>
<dbReference type="Pfam" id="PF19872">
    <property type="entry name" value="DUF6345"/>
    <property type="match status" value="1"/>
</dbReference>
<dbReference type="AlphaFoldDB" id="A0A2J6R4G6"/>
<evidence type="ECO:0000313" key="2">
    <source>
        <dbReference type="Proteomes" id="UP000235786"/>
    </source>
</evidence>